<dbReference type="Proteomes" id="UP001055171">
    <property type="component" value="Chromosome"/>
</dbReference>
<organism evidence="2 3">
    <name type="scientific">Mycobacterium lentiflavum</name>
    <dbReference type="NCBI Taxonomy" id="141349"/>
    <lineage>
        <taxon>Bacteria</taxon>
        <taxon>Bacillati</taxon>
        <taxon>Actinomycetota</taxon>
        <taxon>Actinomycetes</taxon>
        <taxon>Mycobacteriales</taxon>
        <taxon>Mycobacteriaceae</taxon>
        <taxon>Mycobacterium</taxon>
        <taxon>Mycobacterium simiae complex</taxon>
    </lineage>
</organism>
<dbReference type="EMBL" id="CP092423">
    <property type="protein sequence ID" value="ULP40241.1"/>
    <property type="molecule type" value="Genomic_DNA"/>
</dbReference>
<dbReference type="Pfam" id="PF05305">
    <property type="entry name" value="DUF732"/>
    <property type="match status" value="1"/>
</dbReference>
<gene>
    <name evidence="2" type="ORF">MJO58_14505</name>
</gene>
<evidence type="ECO:0000313" key="3">
    <source>
        <dbReference type="Proteomes" id="UP001055171"/>
    </source>
</evidence>
<evidence type="ECO:0000313" key="2">
    <source>
        <dbReference type="EMBL" id="ULP40241.1"/>
    </source>
</evidence>
<feature type="domain" description="DUF732" evidence="1">
    <location>
        <begin position="21"/>
        <end position="89"/>
    </location>
</feature>
<accession>A0ABY3URC1</accession>
<dbReference type="InterPro" id="IPR007969">
    <property type="entry name" value="DUF732"/>
</dbReference>
<protein>
    <submittedName>
        <fullName evidence="2">DUF732 domain-containing protein</fullName>
    </submittedName>
</protein>
<keyword evidence="3" id="KW-1185">Reference proteome</keyword>
<proteinExistence type="predicted"/>
<sequence length="109" mass="11650">MATALLLPTAVAPRAHADTVAYLVNVTMRPGYHLANADAALNYGHGICDKVSQGRSYAQIMSDVKADFDTADEYQASYLISQAANELCPALIWQLRNSAAHYRPPAAGG</sequence>
<name>A0ABY3URC1_MYCLN</name>
<reference evidence="2" key="1">
    <citation type="submission" date="2022-08" db="EMBL/GenBank/DDBJ databases">
        <title>Complete genome sequence of 14 non-tuberculosis mycobacteria type-strains.</title>
        <authorList>
            <person name="Igarashi Y."/>
            <person name="Osugi A."/>
            <person name="Mitarai S."/>
        </authorList>
    </citation>
    <scope>NUCLEOTIDE SEQUENCE</scope>
    <source>
        <strain evidence="2">ATCC 51985</strain>
    </source>
</reference>
<evidence type="ECO:0000259" key="1">
    <source>
        <dbReference type="Pfam" id="PF05305"/>
    </source>
</evidence>